<dbReference type="InterPro" id="IPR001769">
    <property type="entry name" value="Gingipain"/>
</dbReference>
<dbReference type="InterPro" id="IPR029030">
    <property type="entry name" value="Caspase-like_dom_sf"/>
</dbReference>
<keyword evidence="3" id="KW-1185">Reference proteome</keyword>
<feature type="domain" description="Gingipain" evidence="1">
    <location>
        <begin position="1"/>
        <end position="138"/>
    </location>
</feature>
<comment type="caution">
    <text evidence="2">The sequence shown here is derived from an EMBL/GenBank/DDBJ whole genome shotgun (WGS) entry which is preliminary data.</text>
</comment>
<gene>
    <name evidence="2" type="ORF">QUF54_07150</name>
</gene>
<reference evidence="2" key="1">
    <citation type="submission" date="2023-06" db="EMBL/GenBank/DDBJ databases">
        <title>Uncultivated large filamentous bacteria from sulfidic sediments reveal new species and different genomic features in energy metabolism and defense.</title>
        <authorList>
            <person name="Fonseca A."/>
        </authorList>
    </citation>
    <scope>NUCLEOTIDE SEQUENCE</scope>
    <source>
        <strain evidence="2">HSG4</strain>
    </source>
</reference>
<dbReference type="Pfam" id="PF01364">
    <property type="entry name" value="Peptidase_C25"/>
    <property type="match status" value="1"/>
</dbReference>
<evidence type="ECO:0000313" key="3">
    <source>
        <dbReference type="Proteomes" id="UP001171945"/>
    </source>
</evidence>
<protein>
    <submittedName>
        <fullName evidence="2">C25 family cysteine peptidase</fullName>
    </submittedName>
</protein>
<feature type="non-terminal residue" evidence="2">
    <location>
        <position position="1"/>
    </location>
</feature>
<proteinExistence type="predicted"/>
<name>A0ABT7VU85_9GAMM</name>
<dbReference type="Proteomes" id="UP001171945">
    <property type="component" value="Unassembled WGS sequence"/>
</dbReference>
<accession>A0ABT7VU85</accession>
<dbReference type="EMBL" id="JAUCGM010000456">
    <property type="protein sequence ID" value="MDM8563113.1"/>
    <property type="molecule type" value="Genomic_DNA"/>
</dbReference>
<sequence>EGVMISNYIGHGVMDRWSQSKGLFKPDDVHKLTNQEQLTFALMLTCINGYFVNPSKYSFAEEFILASGGAIATFAPSNVSYTWEDTILAHAIASLIFEDGNRILGTITTQSKITAYEQGASQNLLKMFTLFGDPAVRLKEW</sequence>
<evidence type="ECO:0000259" key="1">
    <source>
        <dbReference type="Pfam" id="PF01364"/>
    </source>
</evidence>
<evidence type="ECO:0000313" key="2">
    <source>
        <dbReference type="EMBL" id="MDM8563113.1"/>
    </source>
</evidence>
<dbReference type="SUPFAM" id="SSF52129">
    <property type="entry name" value="Caspase-like"/>
    <property type="match status" value="1"/>
</dbReference>
<organism evidence="2 3">
    <name type="scientific">Candidatus Marithioploca araucensis</name>
    <dbReference type="NCBI Taxonomy" id="70273"/>
    <lineage>
        <taxon>Bacteria</taxon>
        <taxon>Pseudomonadati</taxon>
        <taxon>Pseudomonadota</taxon>
        <taxon>Gammaproteobacteria</taxon>
        <taxon>Thiotrichales</taxon>
        <taxon>Thiotrichaceae</taxon>
        <taxon>Candidatus Marithioploca</taxon>
    </lineage>
</organism>
<dbReference type="Gene3D" id="3.40.50.1460">
    <property type="match status" value="1"/>
</dbReference>